<dbReference type="OrthoDB" id="9794721at2"/>
<dbReference type="Pfam" id="PF00043">
    <property type="entry name" value="GST_C"/>
    <property type="match status" value="1"/>
</dbReference>
<dbReference type="RefSeq" id="WP_073132585.1">
    <property type="nucleotide sequence ID" value="NZ_FQZF01000005.1"/>
</dbReference>
<dbReference type="EMBL" id="FQZF01000005">
    <property type="protein sequence ID" value="SHI83468.1"/>
    <property type="molecule type" value="Genomic_DNA"/>
</dbReference>
<dbReference type="InterPro" id="IPR036282">
    <property type="entry name" value="Glutathione-S-Trfase_C_sf"/>
</dbReference>
<sequence length="222" mass="25472">MRILHHLPLSPACRKVRLALHEKRIPFELRAERIWERREEFLAMNPAGTVPVLEEENGLVIADSYAICEYLDEAYPDTPLLGRTHAERAEVRRLVAWFDDKFTREVTRNLYFEKQLKRMLGRGNPDAGALRAGYANLKPHIEYLGWLAETRAWLAGSQLSLADLAAAAHLSCLDYIGDIDWSLNDAMKDWYARVKSRPSFRPILGDRVSGLTPPQHYADLDF</sequence>
<keyword evidence="4" id="KW-0808">Transferase</keyword>
<dbReference type="InterPro" id="IPR036249">
    <property type="entry name" value="Thioredoxin-like_sf"/>
</dbReference>
<evidence type="ECO:0000259" key="2">
    <source>
        <dbReference type="PROSITE" id="PS50404"/>
    </source>
</evidence>
<dbReference type="Proteomes" id="UP000184387">
    <property type="component" value="Unassembled WGS sequence"/>
</dbReference>
<dbReference type="InterPro" id="IPR010987">
    <property type="entry name" value="Glutathione-S-Trfase_C-like"/>
</dbReference>
<dbReference type="SFLD" id="SFLDS00019">
    <property type="entry name" value="Glutathione_Transferase_(cytos"/>
    <property type="match status" value="1"/>
</dbReference>
<evidence type="ECO:0000313" key="4">
    <source>
        <dbReference type="EMBL" id="SHI83468.1"/>
    </source>
</evidence>
<dbReference type="PANTHER" id="PTHR43969">
    <property type="entry name" value="GLUTATHIONE S TRANSFERASE D10, ISOFORM A-RELATED"/>
    <property type="match status" value="1"/>
</dbReference>
<feature type="domain" description="GST N-terminal" evidence="2">
    <location>
        <begin position="1"/>
        <end position="79"/>
    </location>
</feature>
<dbReference type="AlphaFoldDB" id="A0A1M6EDS2"/>
<protein>
    <submittedName>
        <fullName evidence="4">Glutathione S-transferase</fullName>
    </submittedName>
</protein>
<comment type="subunit">
    <text evidence="1">Homodimer.</text>
</comment>
<dbReference type="InterPro" id="IPR040079">
    <property type="entry name" value="Glutathione_S-Trfase"/>
</dbReference>
<evidence type="ECO:0000259" key="3">
    <source>
        <dbReference type="PROSITE" id="PS50405"/>
    </source>
</evidence>
<name>A0A1M6EDS2_9PROT</name>
<accession>A0A1M6EDS2</accession>
<dbReference type="CDD" id="cd00570">
    <property type="entry name" value="GST_N_family"/>
    <property type="match status" value="1"/>
</dbReference>
<dbReference type="SFLD" id="SFLDG00358">
    <property type="entry name" value="Main_(cytGST)"/>
    <property type="match status" value="1"/>
</dbReference>
<dbReference type="PANTHER" id="PTHR43969:SF9">
    <property type="entry name" value="GLUTATHIONE S TRANSFERASE D10, ISOFORM A-RELATED"/>
    <property type="match status" value="1"/>
</dbReference>
<dbReference type="SUPFAM" id="SSF47616">
    <property type="entry name" value="GST C-terminal domain-like"/>
    <property type="match status" value="1"/>
</dbReference>
<evidence type="ECO:0000256" key="1">
    <source>
        <dbReference type="ARBA" id="ARBA00011738"/>
    </source>
</evidence>
<dbReference type="STRING" id="198092.SAMN02745194_01204"/>
<evidence type="ECO:0000313" key="5">
    <source>
        <dbReference type="Proteomes" id="UP000184387"/>
    </source>
</evidence>
<dbReference type="InterPro" id="IPR004045">
    <property type="entry name" value="Glutathione_S-Trfase_N"/>
</dbReference>
<proteinExistence type="predicted"/>
<dbReference type="SUPFAM" id="SSF52833">
    <property type="entry name" value="Thioredoxin-like"/>
    <property type="match status" value="1"/>
</dbReference>
<keyword evidence="5" id="KW-1185">Reference proteome</keyword>
<feature type="domain" description="GST C-terminal" evidence="3">
    <location>
        <begin position="84"/>
        <end position="220"/>
    </location>
</feature>
<dbReference type="Pfam" id="PF13417">
    <property type="entry name" value="GST_N_3"/>
    <property type="match status" value="1"/>
</dbReference>
<gene>
    <name evidence="4" type="ORF">SAMN02745194_01204</name>
</gene>
<dbReference type="PROSITE" id="PS50405">
    <property type="entry name" value="GST_CTER"/>
    <property type="match status" value="1"/>
</dbReference>
<dbReference type="CDD" id="cd00299">
    <property type="entry name" value="GST_C_family"/>
    <property type="match status" value="1"/>
</dbReference>
<dbReference type="Gene3D" id="1.20.1050.10">
    <property type="match status" value="1"/>
</dbReference>
<dbReference type="GO" id="GO:0006749">
    <property type="term" value="P:glutathione metabolic process"/>
    <property type="evidence" value="ECO:0007669"/>
    <property type="project" value="TreeGrafter"/>
</dbReference>
<dbReference type="GO" id="GO:0004364">
    <property type="term" value="F:glutathione transferase activity"/>
    <property type="evidence" value="ECO:0007669"/>
    <property type="project" value="TreeGrafter"/>
</dbReference>
<dbReference type="PROSITE" id="PS50404">
    <property type="entry name" value="GST_NTER"/>
    <property type="match status" value="1"/>
</dbReference>
<dbReference type="Gene3D" id="3.40.30.10">
    <property type="entry name" value="Glutaredoxin"/>
    <property type="match status" value="1"/>
</dbReference>
<dbReference type="InterPro" id="IPR004046">
    <property type="entry name" value="GST_C"/>
</dbReference>
<organism evidence="4 5">
    <name type="scientific">Muricoccus roseus</name>
    <dbReference type="NCBI Taxonomy" id="198092"/>
    <lineage>
        <taxon>Bacteria</taxon>
        <taxon>Pseudomonadati</taxon>
        <taxon>Pseudomonadota</taxon>
        <taxon>Alphaproteobacteria</taxon>
        <taxon>Acetobacterales</taxon>
        <taxon>Roseomonadaceae</taxon>
        <taxon>Muricoccus</taxon>
    </lineage>
</organism>
<reference evidence="4 5" key="1">
    <citation type="submission" date="2016-11" db="EMBL/GenBank/DDBJ databases">
        <authorList>
            <person name="Jaros S."/>
            <person name="Januszkiewicz K."/>
            <person name="Wedrychowicz H."/>
        </authorList>
    </citation>
    <scope>NUCLEOTIDE SEQUENCE [LARGE SCALE GENOMIC DNA]</scope>
    <source>
        <strain evidence="4 5">DSM 14916</strain>
    </source>
</reference>